<evidence type="ECO:0000313" key="2">
    <source>
        <dbReference type="EMBL" id="KGO05518.1"/>
    </source>
</evidence>
<dbReference type="SUPFAM" id="SSF55486">
    <property type="entry name" value="Metalloproteases ('zincins'), catalytic domain"/>
    <property type="match status" value="1"/>
</dbReference>
<dbReference type="InterPro" id="IPR024079">
    <property type="entry name" value="MetalloPept_cat_dom_sf"/>
</dbReference>
<dbReference type="Pfam" id="PF12388">
    <property type="entry name" value="Peptidase_M57"/>
    <property type="match status" value="1"/>
</dbReference>
<gene>
    <name evidence="2" type="ORF">NV36_00765</name>
</gene>
<keyword evidence="3" id="KW-1185">Reference proteome</keyword>
<dbReference type="InterPro" id="IPR024653">
    <property type="entry name" value="Peptidase_M10/M27/M57"/>
</dbReference>
<dbReference type="OrthoDB" id="785995at2"/>
<evidence type="ECO:0000256" key="1">
    <source>
        <dbReference type="SAM" id="SignalP"/>
    </source>
</evidence>
<feature type="signal peptide" evidence="1">
    <location>
        <begin position="1"/>
        <end position="23"/>
    </location>
</feature>
<dbReference type="GO" id="GO:0008237">
    <property type="term" value="F:metallopeptidase activity"/>
    <property type="evidence" value="ECO:0007669"/>
    <property type="project" value="InterPro"/>
</dbReference>
<accession>A0A0A2GSP0</accession>
<organism evidence="2 3">
    <name type="scientific">Dokdonia donghaensis DSW-1</name>
    <dbReference type="NCBI Taxonomy" id="1300343"/>
    <lineage>
        <taxon>Bacteria</taxon>
        <taxon>Pseudomonadati</taxon>
        <taxon>Bacteroidota</taxon>
        <taxon>Flavobacteriia</taxon>
        <taxon>Flavobacteriales</taxon>
        <taxon>Flavobacteriaceae</taxon>
        <taxon>Dokdonia</taxon>
    </lineage>
</organism>
<reference evidence="2 3" key="1">
    <citation type="submission" date="2014-10" db="EMBL/GenBank/DDBJ databases">
        <title>Draft genome sequence of the proteorhodopsin-containing marine bacterium Dokdonia donghaensis.</title>
        <authorList>
            <person name="Gomez-Consarnau L."/>
            <person name="Gonzalez J.M."/>
            <person name="Riedel T."/>
            <person name="Jaenicke S."/>
            <person name="Wagner-Doebler I."/>
            <person name="Fuhrman J.A."/>
        </authorList>
    </citation>
    <scope>NUCLEOTIDE SEQUENCE [LARGE SCALE GENOMIC DNA]</scope>
    <source>
        <strain evidence="2 3">DSW-1</strain>
    </source>
</reference>
<keyword evidence="1" id="KW-0732">Signal</keyword>
<name>A0A0A2GSP0_9FLAO</name>
<feature type="chain" id="PRO_5001987205" evidence="1">
    <location>
        <begin position="24"/>
        <end position="290"/>
    </location>
</feature>
<sequence>MKNQFKFSAMALALVAVSFTSCEKDEADAIQDDQANVEVVIENNRVEVTDQAIIDQVRGMAIDIAAITKGDFHLPDGTVEQRIYIGDDIVTTEKELQQMQVNDQRQFRTFNLVTGANRTIDIIGYTGNDQFGLTNKGRTALQWAVNNFNRISGSALRFRLTFGTNFSNSDMVVYDNSANNSGSGGVAGFPDAQGRPNKFVQIYNLEGSSTNVNEHVITHEIGHSIGFRHSDYYDRQSCGSGGGESAGSTGAVQLPGTPTRDFDSIMQACFSNNEDGEFSSNDITALRAMY</sequence>
<dbReference type="EMBL" id="JSAQ01000001">
    <property type="protein sequence ID" value="KGO05518.1"/>
    <property type="molecule type" value="Genomic_DNA"/>
</dbReference>
<dbReference type="AlphaFoldDB" id="A0A0A2GSP0"/>
<evidence type="ECO:0000313" key="3">
    <source>
        <dbReference type="Proteomes" id="UP000030140"/>
    </source>
</evidence>
<dbReference type="PATRIC" id="fig|1300343.5.peg.2408"/>
<dbReference type="RefSeq" id="WP_035324577.1">
    <property type="nucleotide sequence ID" value="NZ_CP015125.1"/>
</dbReference>
<dbReference type="KEGG" id="ddo:I597_2386"/>
<proteinExistence type="predicted"/>
<protein>
    <submittedName>
        <fullName evidence="2">Peptidase M10</fullName>
    </submittedName>
</protein>
<dbReference type="PROSITE" id="PS51257">
    <property type="entry name" value="PROKAR_LIPOPROTEIN"/>
    <property type="match status" value="1"/>
</dbReference>
<dbReference type="Proteomes" id="UP000030140">
    <property type="component" value="Unassembled WGS sequence"/>
</dbReference>
<comment type="caution">
    <text evidence="2">The sequence shown here is derived from an EMBL/GenBank/DDBJ whole genome shotgun (WGS) entry which is preliminary data.</text>
</comment>
<dbReference type="Gene3D" id="3.40.390.10">
    <property type="entry name" value="Collagenase (Catalytic Domain)"/>
    <property type="match status" value="1"/>
</dbReference>